<dbReference type="EMBL" id="CP159485">
    <property type="protein sequence ID" value="XCI28099.1"/>
    <property type="molecule type" value="Genomic_DNA"/>
</dbReference>
<organism evidence="2">
    <name type="scientific">Proteinivorax hydrogeniformans</name>
    <dbReference type="NCBI Taxonomy" id="1826727"/>
    <lineage>
        <taxon>Bacteria</taxon>
        <taxon>Bacillati</taxon>
        <taxon>Bacillota</taxon>
        <taxon>Clostridia</taxon>
        <taxon>Eubacteriales</taxon>
        <taxon>Proteinivoracaceae</taxon>
        <taxon>Proteinivorax</taxon>
    </lineage>
</organism>
<keyword evidence="1" id="KW-0472">Membrane</keyword>
<name>A0AAU8HRB7_9FIRM</name>
<evidence type="ECO:0000313" key="2">
    <source>
        <dbReference type="EMBL" id="XCI28099.1"/>
    </source>
</evidence>
<reference evidence="2" key="1">
    <citation type="journal article" date="2018" name="Antonie Van Leeuwenhoek">
        <title>Proteinivorax hydrogeniformans sp. nov., an anaerobic, haloalkaliphilic bacterium fermenting proteinaceous compounds with high hydrogen production.</title>
        <authorList>
            <person name="Boltyanskaya Y."/>
            <person name="Detkova E."/>
            <person name="Pimenov N."/>
            <person name="Kevbrin V."/>
        </authorList>
    </citation>
    <scope>NUCLEOTIDE SEQUENCE</scope>
    <source>
        <strain evidence="2">Z-710</strain>
    </source>
</reference>
<gene>
    <name evidence="2" type="ORF">PRVXH_002044</name>
</gene>
<keyword evidence="1" id="KW-0812">Transmembrane</keyword>
<feature type="transmembrane region" description="Helical" evidence="1">
    <location>
        <begin position="89"/>
        <end position="108"/>
    </location>
</feature>
<proteinExistence type="predicted"/>
<dbReference type="AlphaFoldDB" id="A0AAU8HRB7"/>
<sequence>MKCNELQKIIDKSYDSPLSKEEKKLVLHHIESCASCKAEYDFALTYKGSLANSNGPKMPEGLRDDFLKQAKSQQLIKDKNKSKQKRPLVIAYKASAIAAVLLLLFISADILGQLGAEVPEQPQAEEFQIMDIPQEEEPSLEDTQNLIDLIVDRIVYIAIAVMLLVPFGWNYLKNKKS</sequence>
<evidence type="ECO:0000256" key="1">
    <source>
        <dbReference type="SAM" id="Phobius"/>
    </source>
</evidence>
<feature type="transmembrane region" description="Helical" evidence="1">
    <location>
        <begin position="154"/>
        <end position="172"/>
    </location>
</feature>
<keyword evidence="1" id="KW-1133">Transmembrane helix</keyword>
<accession>A0AAU8HRB7</accession>
<dbReference type="RefSeq" id="WP_353892676.1">
    <property type="nucleotide sequence ID" value="NZ_CP159485.1"/>
</dbReference>
<reference evidence="2" key="2">
    <citation type="submission" date="2024-06" db="EMBL/GenBank/DDBJ databases">
        <authorList>
            <person name="Petrova K.O."/>
            <person name="Toshchakov S.V."/>
            <person name="Boltjanskaja Y.V."/>
            <person name="Kevbrin V.V."/>
        </authorList>
    </citation>
    <scope>NUCLEOTIDE SEQUENCE</scope>
    <source>
        <strain evidence="2">Z-710</strain>
    </source>
</reference>
<protein>
    <submittedName>
        <fullName evidence="2">Zf-HC2 domain-containing protein</fullName>
    </submittedName>
</protein>